<dbReference type="PANTHER" id="PTHR45453:SF1">
    <property type="entry name" value="PHOSPHATE REGULON SENSOR PROTEIN PHOR"/>
    <property type="match status" value="1"/>
</dbReference>
<dbReference type="InterPro" id="IPR029151">
    <property type="entry name" value="Sensor-like_sf"/>
</dbReference>
<evidence type="ECO:0000256" key="11">
    <source>
        <dbReference type="ARBA" id="ARBA00022989"/>
    </source>
</evidence>
<dbReference type="SUPFAM" id="SSF103190">
    <property type="entry name" value="Sensory domain-like"/>
    <property type="match status" value="1"/>
</dbReference>
<dbReference type="SUPFAM" id="SSF55874">
    <property type="entry name" value="ATPase domain of HSP90 chaperone/DNA topoisomerase II/histidine kinase"/>
    <property type="match status" value="1"/>
</dbReference>
<evidence type="ECO:0000256" key="14">
    <source>
        <dbReference type="SAM" id="Phobius"/>
    </source>
</evidence>
<dbReference type="SMART" id="SM00091">
    <property type="entry name" value="PAS"/>
    <property type="match status" value="1"/>
</dbReference>
<dbReference type="InterPro" id="IPR013767">
    <property type="entry name" value="PAS_fold"/>
</dbReference>
<dbReference type="Pfam" id="PF00672">
    <property type="entry name" value="HAMP"/>
    <property type="match status" value="1"/>
</dbReference>
<dbReference type="InterPro" id="IPR057640">
    <property type="entry name" value="Cache_WalK"/>
</dbReference>
<feature type="domain" description="PAC" evidence="17">
    <location>
        <begin position="324"/>
        <end position="379"/>
    </location>
</feature>
<dbReference type="InterPro" id="IPR004358">
    <property type="entry name" value="Sig_transdc_His_kin-like_C"/>
</dbReference>
<evidence type="ECO:0000256" key="9">
    <source>
        <dbReference type="ARBA" id="ARBA00022777"/>
    </source>
</evidence>
<dbReference type="InterPro" id="IPR003661">
    <property type="entry name" value="HisK_dim/P_dom"/>
</dbReference>
<keyword evidence="6" id="KW-0808">Transferase</keyword>
<dbReference type="GO" id="GO:0000155">
    <property type="term" value="F:phosphorelay sensor kinase activity"/>
    <property type="evidence" value="ECO:0007669"/>
    <property type="project" value="InterPro"/>
</dbReference>
<comment type="catalytic activity">
    <reaction evidence="1">
        <text>ATP + protein L-histidine = ADP + protein N-phospho-L-histidine.</text>
        <dbReference type="EC" id="2.7.13.3"/>
    </reaction>
</comment>
<dbReference type="InterPro" id="IPR003660">
    <property type="entry name" value="HAMP_dom"/>
</dbReference>
<keyword evidence="13 14" id="KW-0472">Membrane</keyword>
<dbReference type="InterPro" id="IPR035965">
    <property type="entry name" value="PAS-like_dom_sf"/>
</dbReference>
<evidence type="ECO:0000256" key="6">
    <source>
        <dbReference type="ARBA" id="ARBA00022679"/>
    </source>
</evidence>
<dbReference type="SMART" id="SM00304">
    <property type="entry name" value="HAMP"/>
    <property type="match status" value="1"/>
</dbReference>
<reference evidence="19" key="1">
    <citation type="journal article" date="2014" name="Int. J. Syst. Evol. Microbiol.">
        <title>Complete genome sequence of Corynebacterium casei LMG S-19264T (=DSM 44701T), isolated from a smear-ripened cheese.</title>
        <authorList>
            <consortium name="US DOE Joint Genome Institute (JGI-PGF)"/>
            <person name="Walter F."/>
            <person name="Albersmeier A."/>
            <person name="Kalinowski J."/>
            <person name="Ruckert C."/>
        </authorList>
    </citation>
    <scope>NUCLEOTIDE SEQUENCE</scope>
    <source>
        <strain evidence="19">CGMCC 1.15371</strain>
    </source>
</reference>
<dbReference type="InterPro" id="IPR049814">
    <property type="entry name" value="Resp_reg_WalK"/>
</dbReference>
<dbReference type="EMBL" id="BMIR01000024">
    <property type="protein sequence ID" value="GGE53696.1"/>
    <property type="molecule type" value="Genomic_DNA"/>
</dbReference>
<name>A0A8J2YMQ7_9BACL</name>
<gene>
    <name evidence="19" type="ORF">GCM10011391_35740</name>
</gene>
<dbReference type="GO" id="GO:0004721">
    <property type="term" value="F:phosphoprotein phosphatase activity"/>
    <property type="evidence" value="ECO:0007669"/>
    <property type="project" value="TreeGrafter"/>
</dbReference>
<dbReference type="PROSITE" id="PS50112">
    <property type="entry name" value="PAS"/>
    <property type="match status" value="1"/>
</dbReference>
<accession>A0A8J2YMQ7</accession>
<evidence type="ECO:0000313" key="19">
    <source>
        <dbReference type="EMBL" id="GGE53696.1"/>
    </source>
</evidence>
<dbReference type="InterPro" id="IPR003594">
    <property type="entry name" value="HATPase_dom"/>
</dbReference>
<dbReference type="Pfam" id="PF23846">
    <property type="entry name" value="Cache_WalK"/>
    <property type="match status" value="1"/>
</dbReference>
<dbReference type="SUPFAM" id="SSF55785">
    <property type="entry name" value="PYP-like sensor domain (PAS domain)"/>
    <property type="match status" value="1"/>
</dbReference>
<evidence type="ECO:0000256" key="7">
    <source>
        <dbReference type="ARBA" id="ARBA00022692"/>
    </source>
</evidence>
<dbReference type="Pfam" id="PF00989">
    <property type="entry name" value="PAS"/>
    <property type="match status" value="1"/>
</dbReference>
<dbReference type="PANTHER" id="PTHR45453">
    <property type="entry name" value="PHOSPHATE REGULON SENSOR PROTEIN PHOR"/>
    <property type="match status" value="1"/>
</dbReference>
<dbReference type="GO" id="GO:0005886">
    <property type="term" value="C:plasma membrane"/>
    <property type="evidence" value="ECO:0007669"/>
    <property type="project" value="UniProtKB-SubCell"/>
</dbReference>
<dbReference type="SMART" id="SM00388">
    <property type="entry name" value="HisKA"/>
    <property type="match status" value="1"/>
</dbReference>
<dbReference type="SUPFAM" id="SSF47384">
    <property type="entry name" value="Homodimeric domain of signal transducing histidine kinase"/>
    <property type="match status" value="1"/>
</dbReference>
<dbReference type="CDD" id="cd00082">
    <property type="entry name" value="HisKA"/>
    <property type="match status" value="1"/>
</dbReference>
<keyword evidence="5" id="KW-0597">Phosphoprotein</keyword>
<reference evidence="19" key="2">
    <citation type="submission" date="2020-09" db="EMBL/GenBank/DDBJ databases">
        <authorList>
            <person name="Sun Q."/>
            <person name="Zhou Y."/>
        </authorList>
    </citation>
    <scope>NUCLEOTIDE SEQUENCE</scope>
    <source>
        <strain evidence="19">CGMCC 1.15371</strain>
    </source>
</reference>
<feature type="domain" description="HAMP" evidence="18">
    <location>
        <begin position="204"/>
        <end position="256"/>
    </location>
</feature>
<evidence type="ECO:0000256" key="5">
    <source>
        <dbReference type="ARBA" id="ARBA00022553"/>
    </source>
</evidence>
<dbReference type="Proteomes" id="UP000628775">
    <property type="component" value="Unassembled WGS sequence"/>
</dbReference>
<evidence type="ECO:0000313" key="20">
    <source>
        <dbReference type="Proteomes" id="UP000628775"/>
    </source>
</evidence>
<dbReference type="Gene3D" id="1.10.8.500">
    <property type="entry name" value="HAMP domain in histidine kinase"/>
    <property type="match status" value="1"/>
</dbReference>
<dbReference type="PRINTS" id="PR00344">
    <property type="entry name" value="BCTRLSENSOR"/>
</dbReference>
<dbReference type="GO" id="GO:0006355">
    <property type="term" value="P:regulation of DNA-templated transcription"/>
    <property type="evidence" value="ECO:0007669"/>
    <property type="project" value="InterPro"/>
</dbReference>
<sequence>MRIVGFFKSIQFKFVLIYTLLILLAMQLIGVDFSSSLEKNYINSKQQSMVKEAKTLSYFVSEAIKKAEETDKGDMNAISKAVQDQISDVGENNVRVISKDRIILATSNDNSNEVGKQDNDKIVVKDLYTAEDTTHRILKSKSDNGRVMVVTTPVTVGKEKVGLLYMEDSLNGIYKELRTTNNYLASAIVIALIVTALLGFFLARTITKPLAQMRRQARAVSQGDFSLRVDHNDDDEIGQLANSFNNMTERLQEANASTEAERRKLRSVLTYMTDGVIATDRNGDIILVNDRSEELLHVYRENILGKSIIDLLKIEEEFHLDDLYDMEDSMMLDFSTEHQKLLVRVNFSVILKENGAIDGLIAVLHDVTEQEQIDEERREFVANVSHELRTPLTTMKSYLEALSDGAVEDENLRDKFLGVTQNETERMIRLVNDLLQLSKLDAEDPNFNKETTNYISFLKDIIDRFEMSKKQHIHFELKLPRGPIYTYLDRDKMTQVIDNIISNAIKYSPDGGRITFKVVKKGNHLVTGIRDQGVGIPKENLTKIFDRFFRVDKARSRNLGGTGLGLAIAKEIVAAHGGEIWADSEWNKGTAIFFTLPLSKGGSYDA</sequence>
<dbReference type="SUPFAM" id="SSF158472">
    <property type="entry name" value="HAMP domain-like"/>
    <property type="match status" value="1"/>
</dbReference>
<keyword evidence="10" id="KW-0067">ATP-binding</keyword>
<dbReference type="Gene3D" id="3.30.565.10">
    <property type="entry name" value="Histidine kinase-like ATPase, C-terminal domain"/>
    <property type="match status" value="1"/>
</dbReference>
<dbReference type="FunFam" id="1.10.287.130:FF:000001">
    <property type="entry name" value="Two-component sensor histidine kinase"/>
    <property type="match status" value="1"/>
</dbReference>
<evidence type="ECO:0000259" key="16">
    <source>
        <dbReference type="PROSITE" id="PS50112"/>
    </source>
</evidence>
<organism evidence="19 20">
    <name type="scientific">Pullulanibacillus camelliae</name>
    <dbReference type="NCBI Taxonomy" id="1707096"/>
    <lineage>
        <taxon>Bacteria</taxon>
        <taxon>Bacillati</taxon>
        <taxon>Bacillota</taxon>
        <taxon>Bacilli</taxon>
        <taxon>Bacillales</taxon>
        <taxon>Sporolactobacillaceae</taxon>
        <taxon>Pullulanibacillus</taxon>
    </lineage>
</organism>
<feature type="transmembrane region" description="Helical" evidence="14">
    <location>
        <begin position="183"/>
        <end position="206"/>
    </location>
</feature>
<dbReference type="CDD" id="cd00075">
    <property type="entry name" value="HATPase"/>
    <property type="match status" value="1"/>
</dbReference>
<evidence type="ECO:0000256" key="4">
    <source>
        <dbReference type="ARBA" id="ARBA00022475"/>
    </source>
</evidence>
<evidence type="ECO:0000259" key="15">
    <source>
        <dbReference type="PROSITE" id="PS50109"/>
    </source>
</evidence>
<dbReference type="GO" id="GO:0016036">
    <property type="term" value="P:cellular response to phosphate starvation"/>
    <property type="evidence" value="ECO:0007669"/>
    <property type="project" value="TreeGrafter"/>
</dbReference>
<protein>
    <recommendedName>
        <fullName evidence="3">histidine kinase</fullName>
        <ecNumber evidence="3">2.7.13.3</ecNumber>
    </recommendedName>
</protein>
<evidence type="ECO:0000259" key="17">
    <source>
        <dbReference type="PROSITE" id="PS50113"/>
    </source>
</evidence>
<dbReference type="GO" id="GO:0005524">
    <property type="term" value="F:ATP binding"/>
    <property type="evidence" value="ECO:0007669"/>
    <property type="project" value="UniProtKB-KW"/>
</dbReference>
<evidence type="ECO:0000256" key="8">
    <source>
        <dbReference type="ARBA" id="ARBA00022741"/>
    </source>
</evidence>
<dbReference type="RefSeq" id="WP_188697805.1">
    <property type="nucleotide sequence ID" value="NZ_BMIR01000024.1"/>
</dbReference>
<dbReference type="PROSITE" id="PS50885">
    <property type="entry name" value="HAMP"/>
    <property type="match status" value="1"/>
</dbReference>
<dbReference type="InterPro" id="IPR036097">
    <property type="entry name" value="HisK_dim/P_sf"/>
</dbReference>
<dbReference type="InterPro" id="IPR050351">
    <property type="entry name" value="BphY/WalK/GraS-like"/>
</dbReference>
<dbReference type="CDD" id="cd00130">
    <property type="entry name" value="PAS"/>
    <property type="match status" value="1"/>
</dbReference>
<dbReference type="Pfam" id="PF02518">
    <property type="entry name" value="HATPase_c"/>
    <property type="match status" value="1"/>
</dbReference>
<dbReference type="SMART" id="SM00387">
    <property type="entry name" value="HATPase_c"/>
    <property type="match status" value="1"/>
</dbReference>
<dbReference type="InterPro" id="IPR000700">
    <property type="entry name" value="PAS-assoc_C"/>
</dbReference>
<keyword evidence="12" id="KW-0902">Two-component regulatory system</keyword>
<evidence type="ECO:0000256" key="2">
    <source>
        <dbReference type="ARBA" id="ARBA00004651"/>
    </source>
</evidence>
<evidence type="ECO:0000256" key="1">
    <source>
        <dbReference type="ARBA" id="ARBA00000085"/>
    </source>
</evidence>
<dbReference type="Gene3D" id="3.30.450.20">
    <property type="entry name" value="PAS domain"/>
    <property type="match status" value="2"/>
</dbReference>
<keyword evidence="7 14" id="KW-0812">Transmembrane</keyword>
<keyword evidence="20" id="KW-1185">Reference proteome</keyword>
<dbReference type="AlphaFoldDB" id="A0A8J2YMQ7"/>
<dbReference type="Pfam" id="PF00512">
    <property type="entry name" value="HisKA"/>
    <property type="match status" value="1"/>
</dbReference>
<dbReference type="NCBIfam" id="NF033092">
    <property type="entry name" value="HK_WalK"/>
    <property type="match status" value="1"/>
</dbReference>
<dbReference type="CDD" id="cd06225">
    <property type="entry name" value="HAMP"/>
    <property type="match status" value="1"/>
</dbReference>
<evidence type="ECO:0000256" key="13">
    <source>
        <dbReference type="ARBA" id="ARBA00023136"/>
    </source>
</evidence>
<keyword evidence="9 19" id="KW-0418">Kinase</keyword>
<dbReference type="NCBIfam" id="TIGR00229">
    <property type="entry name" value="sensory_box"/>
    <property type="match status" value="1"/>
</dbReference>
<dbReference type="InterPro" id="IPR036890">
    <property type="entry name" value="HATPase_C_sf"/>
</dbReference>
<evidence type="ECO:0000256" key="10">
    <source>
        <dbReference type="ARBA" id="ARBA00022840"/>
    </source>
</evidence>
<dbReference type="Gene3D" id="1.10.287.130">
    <property type="match status" value="1"/>
</dbReference>
<keyword evidence="4" id="KW-1003">Cell membrane</keyword>
<dbReference type="PROSITE" id="PS50109">
    <property type="entry name" value="HIS_KIN"/>
    <property type="match status" value="1"/>
</dbReference>
<evidence type="ECO:0000259" key="18">
    <source>
        <dbReference type="PROSITE" id="PS50885"/>
    </source>
</evidence>
<evidence type="ECO:0000256" key="12">
    <source>
        <dbReference type="ARBA" id="ARBA00023012"/>
    </source>
</evidence>
<evidence type="ECO:0000256" key="3">
    <source>
        <dbReference type="ARBA" id="ARBA00012438"/>
    </source>
</evidence>
<dbReference type="PROSITE" id="PS50113">
    <property type="entry name" value="PAC"/>
    <property type="match status" value="1"/>
</dbReference>
<comment type="subcellular location">
    <subcellularLocation>
        <location evidence="2">Cell membrane</location>
        <topology evidence="2">Multi-pass membrane protein</topology>
    </subcellularLocation>
</comment>
<keyword evidence="8" id="KW-0547">Nucleotide-binding</keyword>
<dbReference type="InterPro" id="IPR000014">
    <property type="entry name" value="PAS"/>
</dbReference>
<dbReference type="FunFam" id="3.30.565.10:FF:000006">
    <property type="entry name" value="Sensor histidine kinase WalK"/>
    <property type="match status" value="1"/>
</dbReference>
<feature type="domain" description="Histidine kinase" evidence="15">
    <location>
        <begin position="383"/>
        <end position="600"/>
    </location>
</feature>
<proteinExistence type="predicted"/>
<dbReference type="InterPro" id="IPR005467">
    <property type="entry name" value="His_kinase_dom"/>
</dbReference>
<comment type="caution">
    <text evidence="19">The sequence shown here is derived from an EMBL/GenBank/DDBJ whole genome shotgun (WGS) entry which is preliminary data.</text>
</comment>
<feature type="domain" description="PAS" evidence="16">
    <location>
        <begin position="261"/>
        <end position="339"/>
    </location>
</feature>
<keyword evidence="11 14" id="KW-1133">Transmembrane helix</keyword>
<dbReference type="EC" id="2.7.13.3" evidence="3"/>